<dbReference type="AlphaFoldDB" id="A0A833RRH4"/>
<comment type="caution">
    <text evidence="3">The sequence shown here is derived from an EMBL/GenBank/DDBJ whole genome shotgun (WGS) entry which is preliminary data.</text>
</comment>
<dbReference type="InterPro" id="IPR000719">
    <property type="entry name" value="Prot_kinase_dom"/>
</dbReference>
<proteinExistence type="predicted"/>
<feature type="domain" description="Protein kinase" evidence="2">
    <location>
        <begin position="41"/>
        <end position="234"/>
    </location>
</feature>
<dbReference type="Pfam" id="PF04046">
    <property type="entry name" value="PSP"/>
    <property type="match status" value="1"/>
</dbReference>
<evidence type="ECO:0000259" key="2">
    <source>
        <dbReference type="PROSITE" id="PS50011"/>
    </source>
</evidence>
<dbReference type="EMBL" id="SWLB01000002">
    <property type="protein sequence ID" value="KAF3340581.1"/>
    <property type="molecule type" value="Genomic_DNA"/>
</dbReference>
<dbReference type="GO" id="GO:0004672">
    <property type="term" value="F:protein kinase activity"/>
    <property type="evidence" value="ECO:0007669"/>
    <property type="project" value="InterPro"/>
</dbReference>
<dbReference type="InterPro" id="IPR013785">
    <property type="entry name" value="Aldolase_TIM"/>
</dbReference>
<gene>
    <name evidence="3" type="ORF">FCM35_KLT09425</name>
</gene>
<feature type="transmembrane region" description="Helical" evidence="1">
    <location>
        <begin position="212"/>
        <end position="233"/>
    </location>
</feature>
<keyword evidence="4" id="KW-1185">Reference proteome</keyword>
<dbReference type="Proteomes" id="UP000623129">
    <property type="component" value="Unassembled WGS sequence"/>
</dbReference>
<dbReference type="Gene3D" id="1.10.510.10">
    <property type="entry name" value="Transferase(Phosphotransferase) domain 1"/>
    <property type="match status" value="1"/>
</dbReference>
<reference evidence="3" key="1">
    <citation type="submission" date="2020-01" db="EMBL/GenBank/DDBJ databases">
        <title>Genome sequence of Kobresia littledalei, the first chromosome-level genome in the family Cyperaceae.</title>
        <authorList>
            <person name="Qu G."/>
        </authorList>
    </citation>
    <scope>NUCLEOTIDE SEQUENCE</scope>
    <source>
        <strain evidence="3">C.B.Clarke</strain>
        <tissue evidence="3">Leaf</tissue>
    </source>
</reference>
<dbReference type="InterPro" id="IPR011009">
    <property type="entry name" value="Kinase-like_dom_sf"/>
</dbReference>
<dbReference type="InterPro" id="IPR052584">
    <property type="entry name" value="U2_snRNP_Complex_Component"/>
</dbReference>
<keyword evidence="1" id="KW-0812">Transmembrane</keyword>
<dbReference type="InterPro" id="IPR006568">
    <property type="entry name" value="PSP_pro-rich"/>
</dbReference>
<dbReference type="PANTHER" id="PTHR12785">
    <property type="entry name" value="SPLICING FACTOR 3B"/>
    <property type="match status" value="1"/>
</dbReference>
<evidence type="ECO:0000313" key="4">
    <source>
        <dbReference type="Proteomes" id="UP000623129"/>
    </source>
</evidence>
<accession>A0A833RRH4</accession>
<protein>
    <submittedName>
        <fullName evidence="3">Cyclin-dependent kinase F-4-like isoform X1</fullName>
    </submittedName>
</protein>
<keyword evidence="3" id="KW-0808">Transferase</keyword>
<name>A0A833RRH4_9POAL</name>
<dbReference type="GO" id="GO:0005524">
    <property type="term" value="F:ATP binding"/>
    <property type="evidence" value="ECO:0007669"/>
    <property type="project" value="InterPro"/>
</dbReference>
<dbReference type="SUPFAM" id="SSF56112">
    <property type="entry name" value="Protein kinase-like (PK-like)"/>
    <property type="match status" value="1"/>
</dbReference>
<dbReference type="Pfam" id="PF00069">
    <property type="entry name" value="Pkinase"/>
    <property type="match status" value="1"/>
</dbReference>
<keyword evidence="3" id="KW-0418">Kinase</keyword>
<keyword evidence="1" id="KW-1133">Transmembrane helix</keyword>
<dbReference type="PROSITE" id="PS50011">
    <property type="entry name" value="PROTEIN_KINASE_DOM"/>
    <property type="match status" value="1"/>
</dbReference>
<dbReference type="Gene3D" id="3.20.20.70">
    <property type="entry name" value="Aldolase class I"/>
    <property type="match status" value="1"/>
</dbReference>
<dbReference type="OrthoDB" id="10260794at2759"/>
<dbReference type="PANTHER" id="PTHR12785:SF6">
    <property type="entry name" value="SPLICING FACTOR 3B SUBUNIT 2"/>
    <property type="match status" value="1"/>
</dbReference>
<organism evidence="3 4">
    <name type="scientific">Carex littledalei</name>
    <dbReference type="NCBI Taxonomy" id="544730"/>
    <lineage>
        <taxon>Eukaryota</taxon>
        <taxon>Viridiplantae</taxon>
        <taxon>Streptophyta</taxon>
        <taxon>Embryophyta</taxon>
        <taxon>Tracheophyta</taxon>
        <taxon>Spermatophyta</taxon>
        <taxon>Magnoliopsida</taxon>
        <taxon>Liliopsida</taxon>
        <taxon>Poales</taxon>
        <taxon>Cyperaceae</taxon>
        <taxon>Cyperoideae</taxon>
        <taxon>Cariceae</taxon>
        <taxon>Carex</taxon>
        <taxon>Carex subgen. Euthyceras</taxon>
    </lineage>
</organism>
<keyword evidence="1" id="KW-0472">Membrane</keyword>
<evidence type="ECO:0000256" key="1">
    <source>
        <dbReference type="SAM" id="Phobius"/>
    </source>
</evidence>
<dbReference type="GO" id="GO:0005634">
    <property type="term" value="C:nucleus"/>
    <property type="evidence" value="ECO:0007669"/>
    <property type="project" value="InterPro"/>
</dbReference>
<evidence type="ECO:0000313" key="3">
    <source>
        <dbReference type="EMBL" id="KAF3340581.1"/>
    </source>
</evidence>
<dbReference type="SMART" id="SM00581">
    <property type="entry name" value="PSP"/>
    <property type="match status" value="1"/>
</dbReference>
<sequence length="234" mass="27435">MREMQQSYFQDCQISFAQNLRTLFFELIPVQHYTGLIVTINGIGERAGNASLEEVVLAIKCRQNAMEGVAVKKMKKKYYSWEECMNLREVKSLRRMNHPNIVKLKEVIREHDILYFVMEYMDYNLYQLMKDRGKGFSEAEAYIEKEDSKKLKQKQRERMQPKMGKMDIDYQVKLREMKPGMLSKELKEALGMPDGAPPPWLINMQVNLDVKLILIVGLYNLVLLSVVLIVKLFI</sequence>